<dbReference type="AlphaFoldDB" id="A0A426PYL3"/>
<evidence type="ECO:0000256" key="1">
    <source>
        <dbReference type="SAM" id="Phobius"/>
    </source>
</evidence>
<feature type="transmembrane region" description="Helical" evidence="1">
    <location>
        <begin position="112"/>
        <end position="130"/>
    </location>
</feature>
<dbReference type="RefSeq" id="WP_125207214.1">
    <property type="nucleotide sequence ID" value="NZ_JAUKFU010000238.1"/>
</dbReference>
<gene>
    <name evidence="2" type="ORF">CXF48_07070</name>
</gene>
<feature type="transmembrane region" description="Helical" evidence="1">
    <location>
        <begin position="21"/>
        <end position="45"/>
    </location>
</feature>
<keyword evidence="1" id="KW-0472">Membrane</keyword>
<evidence type="ECO:0000313" key="3">
    <source>
        <dbReference type="Proteomes" id="UP000276526"/>
    </source>
</evidence>
<feature type="transmembrane region" description="Helical" evidence="1">
    <location>
        <begin position="453"/>
        <end position="472"/>
    </location>
</feature>
<organism evidence="2 3">
    <name type="scientific">Corynebacterium bovis</name>
    <dbReference type="NCBI Taxonomy" id="36808"/>
    <lineage>
        <taxon>Bacteria</taxon>
        <taxon>Bacillati</taxon>
        <taxon>Actinomycetota</taxon>
        <taxon>Actinomycetes</taxon>
        <taxon>Mycobacteriales</taxon>
        <taxon>Corynebacteriaceae</taxon>
        <taxon>Corynebacterium</taxon>
    </lineage>
</organism>
<proteinExistence type="predicted"/>
<feature type="transmembrane region" description="Helical" evidence="1">
    <location>
        <begin position="380"/>
        <end position="400"/>
    </location>
</feature>
<protein>
    <submittedName>
        <fullName evidence="2">Uncharacterized protein</fullName>
    </submittedName>
</protein>
<sequence length="532" mass="54907">MTRTILSLHLRLWPRALRRNRAQIIGIVFTVLYGLGAGVAFAAWAGTSAADGTPGPLTLTPAIGVLAYWLLAIIQPSPENQLDTAQFATLPVPTRRLLPGFFLAAMLQSRSLIAVVDTAVTVGFGTWGILSADAAGYTSTGAAVLVPLWVVGNIVSLATAVLGGETLAALTGATSTRRSSERMTVIISVTFVVLLVGFNLVINSGVTVGDLGPVATVVGWTPLGAAAGVTTSLATGAWVAAAGRVLVAVATVVLAGVVWTRATASSLTRVAAGQAPDAGDQKDGTVLLRWVPGGPTGTLYSRMMRYWRRDSRLVPTLFMAPAVVVAMLALGAPQDSGFAGTWGLSMILLFVLGLTSNDFGMDGPSNWVHMSVGVRGRHIVLARAATAATVFMPLAAVFVIGRGVQEGFTTSWAATAAVTASGVVIAISYGAAASSRFPTPAPKPGSNPMRNSGGWNTMTLVVGLSAFIVIGVPLVPGSVLMTTASGPGVQFWAGLAVDVVVTVLMTAGGLAYAARRADRRWPEIFTAVRSWT</sequence>
<feature type="transmembrane region" description="Helical" evidence="1">
    <location>
        <begin position="183"/>
        <end position="202"/>
    </location>
</feature>
<feature type="transmembrane region" description="Helical" evidence="1">
    <location>
        <begin position="142"/>
        <end position="162"/>
    </location>
</feature>
<reference evidence="2 3" key="1">
    <citation type="submission" date="2018-01" db="EMBL/GenBank/DDBJ databases">
        <title>Twenty Corynebacterium bovis Genomes.</title>
        <authorList>
            <person name="Gulvik C.A."/>
        </authorList>
    </citation>
    <scope>NUCLEOTIDE SEQUENCE [LARGE SCALE GENOMIC DNA]</scope>
    <source>
        <strain evidence="2 3">F6900</strain>
    </source>
</reference>
<feature type="transmembrane region" description="Helical" evidence="1">
    <location>
        <begin position="412"/>
        <end position="432"/>
    </location>
</feature>
<keyword evidence="1" id="KW-0812">Transmembrane</keyword>
<dbReference type="EMBL" id="PQNK01000010">
    <property type="protein sequence ID" value="RRO86367.1"/>
    <property type="molecule type" value="Genomic_DNA"/>
</dbReference>
<feature type="transmembrane region" description="Helical" evidence="1">
    <location>
        <begin position="338"/>
        <end position="359"/>
    </location>
</feature>
<accession>A0A426PYL3</accession>
<comment type="caution">
    <text evidence="2">The sequence shown here is derived from an EMBL/GenBank/DDBJ whole genome shotgun (WGS) entry which is preliminary data.</text>
</comment>
<evidence type="ECO:0000313" key="2">
    <source>
        <dbReference type="EMBL" id="RRO86367.1"/>
    </source>
</evidence>
<feature type="transmembrane region" description="Helical" evidence="1">
    <location>
        <begin position="313"/>
        <end position="332"/>
    </location>
</feature>
<feature type="transmembrane region" description="Helical" evidence="1">
    <location>
        <begin position="237"/>
        <end position="259"/>
    </location>
</feature>
<keyword evidence="1" id="KW-1133">Transmembrane helix</keyword>
<feature type="transmembrane region" description="Helical" evidence="1">
    <location>
        <begin position="57"/>
        <end position="74"/>
    </location>
</feature>
<name>A0A426PYL3_9CORY</name>
<feature type="transmembrane region" description="Helical" evidence="1">
    <location>
        <begin position="492"/>
        <end position="514"/>
    </location>
</feature>
<dbReference type="Proteomes" id="UP000276526">
    <property type="component" value="Unassembled WGS sequence"/>
</dbReference>